<evidence type="ECO:0000313" key="2">
    <source>
        <dbReference type="Proteomes" id="UP001319883"/>
    </source>
</evidence>
<dbReference type="EMBL" id="JAGXFD010000001">
    <property type="protein sequence ID" value="MBZ9566099.1"/>
    <property type="molecule type" value="Genomic_DNA"/>
</dbReference>
<dbReference type="RefSeq" id="WP_163649512.1">
    <property type="nucleotide sequence ID" value="NZ_JAGXFC010000001.1"/>
</dbReference>
<dbReference type="Proteomes" id="UP001319883">
    <property type="component" value="Unassembled WGS sequence"/>
</dbReference>
<dbReference type="CDD" id="cd16377">
    <property type="entry name" value="23S_rRNA_IVP_like"/>
    <property type="match status" value="1"/>
</dbReference>
<dbReference type="Gene3D" id="1.20.1440.60">
    <property type="entry name" value="23S rRNA-intervening sequence"/>
    <property type="match status" value="1"/>
</dbReference>
<organism evidence="1 2">
    <name type="scientific">Modicisalibacter tunisiensis</name>
    <dbReference type="NCBI Taxonomy" id="390637"/>
    <lineage>
        <taxon>Bacteria</taxon>
        <taxon>Pseudomonadati</taxon>
        <taxon>Pseudomonadota</taxon>
        <taxon>Gammaproteobacteria</taxon>
        <taxon>Oceanospirillales</taxon>
        <taxon>Halomonadaceae</taxon>
        <taxon>Modicisalibacter</taxon>
    </lineage>
</organism>
<keyword evidence="2" id="KW-1185">Reference proteome</keyword>
<accession>A0ABS7WVA8</accession>
<proteinExistence type="predicted"/>
<sequence>MRYEQMEVWQRSKQLSAAVYRELKELRDFGFKDQITRSALSIPSNIAEGFERYSEREKFRFASIAKGSCGEFATQTLIGIEVGYIPEPVGQHWRSEAMVISRMLGSLLKALAARPRN</sequence>
<reference evidence="1 2" key="1">
    <citation type="submission" date="2021-05" db="EMBL/GenBank/DDBJ databases">
        <title>Petroleum and Energy Research Collection (APPE): ex situ preservation of microbial diversity associated with the oil industry and exploitation of its biotechnological potential.</title>
        <authorList>
            <person name="Paixao C.T.M."/>
            <person name="Gomes M.B."/>
            <person name="Oliveira V.M."/>
        </authorList>
    </citation>
    <scope>NUCLEOTIDE SEQUENCE [LARGE SCALE GENOMIC DNA]</scope>
    <source>
        <strain evidence="1 2">LIT2</strain>
    </source>
</reference>
<gene>
    <name evidence="1" type="ORF">KGQ91_00095</name>
</gene>
<dbReference type="InterPro" id="IPR012657">
    <property type="entry name" value="23S_rRNA-intervening_sequence"/>
</dbReference>
<dbReference type="NCBIfam" id="NF008912">
    <property type="entry name" value="PRK12275.1-6"/>
    <property type="match status" value="1"/>
</dbReference>
<dbReference type="NCBIfam" id="TIGR02436">
    <property type="entry name" value="four helix bundle protein"/>
    <property type="match status" value="1"/>
</dbReference>
<name>A0ABS7WVA8_9GAMM</name>
<evidence type="ECO:0000313" key="1">
    <source>
        <dbReference type="EMBL" id="MBZ9566099.1"/>
    </source>
</evidence>
<protein>
    <submittedName>
        <fullName evidence="1">Four helix bundle protein</fullName>
    </submittedName>
</protein>
<dbReference type="PANTHER" id="PTHR38471">
    <property type="entry name" value="FOUR HELIX BUNDLE PROTEIN"/>
    <property type="match status" value="1"/>
</dbReference>
<dbReference type="PANTHER" id="PTHR38471:SF2">
    <property type="entry name" value="FOUR HELIX BUNDLE PROTEIN"/>
    <property type="match status" value="1"/>
</dbReference>
<dbReference type="InterPro" id="IPR036583">
    <property type="entry name" value="23S_rRNA_IVS_sf"/>
</dbReference>
<comment type="caution">
    <text evidence="1">The sequence shown here is derived from an EMBL/GenBank/DDBJ whole genome shotgun (WGS) entry which is preliminary data.</text>
</comment>
<dbReference type="Pfam" id="PF05635">
    <property type="entry name" value="23S_rRNA_IVP"/>
    <property type="match status" value="1"/>
</dbReference>
<dbReference type="SUPFAM" id="SSF158446">
    <property type="entry name" value="IVS-encoded protein-like"/>
    <property type="match status" value="1"/>
</dbReference>